<evidence type="ECO:0000313" key="2">
    <source>
        <dbReference type="Proteomes" id="UP001163882"/>
    </source>
</evidence>
<name>A0ABY6ILJ4_9HYPH</name>
<dbReference type="Proteomes" id="UP001163882">
    <property type="component" value="Chromosome"/>
</dbReference>
<protein>
    <submittedName>
        <fullName evidence="1">Uncharacterized protein</fullName>
    </submittedName>
</protein>
<dbReference type="RefSeq" id="WP_264225005.1">
    <property type="nucleotide sequence ID" value="NZ_CP107716.1"/>
</dbReference>
<evidence type="ECO:0000313" key="1">
    <source>
        <dbReference type="EMBL" id="UYQ71351.1"/>
    </source>
</evidence>
<keyword evidence="2" id="KW-1185">Reference proteome</keyword>
<sequence>MSLARDIGGEIIKALAVLAVVFLSFAHQPVAIATADDGLSYSLADLSFCGGSPEGDGAGHSPCHACRAGVADLPEAPCENEPAYTRFSQVRFSLADDLVAEQHAFSTRKSRAPPALA</sequence>
<gene>
    <name evidence="1" type="ORF">OF122_15035</name>
</gene>
<accession>A0ABY6ILJ4</accession>
<dbReference type="EMBL" id="CP107716">
    <property type="protein sequence ID" value="UYQ71351.1"/>
    <property type="molecule type" value="Genomic_DNA"/>
</dbReference>
<organism evidence="1 2">
    <name type="scientific">Pelagibacterium flavum</name>
    <dbReference type="NCBI Taxonomy" id="2984530"/>
    <lineage>
        <taxon>Bacteria</taxon>
        <taxon>Pseudomonadati</taxon>
        <taxon>Pseudomonadota</taxon>
        <taxon>Alphaproteobacteria</taxon>
        <taxon>Hyphomicrobiales</taxon>
        <taxon>Devosiaceae</taxon>
        <taxon>Pelagibacterium</taxon>
    </lineage>
</organism>
<reference evidence="1" key="1">
    <citation type="submission" date="2022-10" db="EMBL/GenBank/DDBJ databases">
        <title>YIM 151497 complete genome.</title>
        <authorList>
            <person name="Chen X."/>
        </authorList>
    </citation>
    <scope>NUCLEOTIDE SEQUENCE</scope>
    <source>
        <strain evidence="1">YIM 151497</strain>
    </source>
</reference>
<proteinExistence type="predicted"/>